<reference evidence="4" key="2">
    <citation type="submission" date="2022-01" db="EMBL/GenBank/DDBJ databases">
        <authorList>
            <person name="Zivanovic Y."/>
            <person name="Moreira D."/>
            <person name="Lopez-Garcia P."/>
        </authorList>
    </citation>
    <scope>NUCLEOTIDE SEQUENCE</scope>
    <source>
        <strain evidence="4">G9</strain>
    </source>
</reference>
<organism evidence="4 5">
    <name type="scientific">Candidatus Synechococcus calcipolaris G9</name>
    <dbReference type="NCBI Taxonomy" id="1497997"/>
    <lineage>
        <taxon>Bacteria</taxon>
        <taxon>Bacillati</taxon>
        <taxon>Cyanobacteriota</taxon>
        <taxon>Cyanophyceae</taxon>
        <taxon>Synechococcales</taxon>
        <taxon>Synechococcaceae</taxon>
        <taxon>Synechococcus</taxon>
    </lineage>
</organism>
<dbReference type="InterPro" id="IPR012816">
    <property type="entry name" value="NADAR"/>
</dbReference>
<dbReference type="CDD" id="cd15457">
    <property type="entry name" value="NADAR"/>
    <property type="match status" value="1"/>
</dbReference>
<keyword evidence="5" id="KW-1185">Reference proteome</keyword>
<dbReference type="NCBIfam" id="TIGR02464">
    <property type="entry name" value="ribofla_fusion"/>
    <property type="match status" value="1"/>
</dbReference>
<protein>
    <submittedName>
        <fullName evidence="4">NADAR family protein</fullName>
    </submittedName>
</protein>
<comment type="catalytic activity">
    <reaction evidence="2">
        <text>2,5-diamino-6-hydroxy-4-(5-phosphoribosylamino)-pyrimidine + H2O = 2,5,6-triamino-4-hydroxypyrimidine + D-ribose 5-phosphate</text>
        <dbReference type="Rhea" id="RHEA:23436"/>
        <dbReference type="ChEBI" id="CHEBI:15377"/>
        <dbReference type="ChEBI" id="CHEBI:58614"/>
        <dbReference type="ChEBI" id="CHEBI:78346"/>
        <dbReference type="ChEBI" id="CHEBI:137796"/>
    </reaction>
</comment>
<sequence length="157" mass="18205">MAIYFYQLDKPYGSFSNFSAHGFWLQRHYWPTAEHYYQAQKFVGTSLASLSQVIRQAATPTDAARMGRDPRNLLRPDWEHIKQEVMWTALQAKFSAHPDLQILLLSTGDEWIVEDSPVDAYWGRGPDGQGKNYLGRLLMQLRQHLRQEQVCSRLPHG</sequence>
<feature type="domain" description="NADAR" evidence="3">
    <location>
        <begin position="4"/>
        <end position="146"/>
    </location>
</feature>
<evidence type="ECO:0000313" key="5">
    <source>
        <dbReference type="Proteomes" id="UP001154265"/>
    </source>
</evidence>
<evidence type="ECO:0000256" key="1">
    <source>
        <dbReference type="ARBA" id="ARBA00000022"/>
    </source>
</evidence>
<proteinExistence type="predicted"/>
<dbReference type="EMBL" id="JAKKUT010000001">
    <property type="protein sequence ID" value="MDG2989419.1"/>
    <property type="molecule type" value="Genomic_DNA"/>
</dbReference>
<reference evidence="4" key="1">
    <citation type="journal article" date="2022" name="Genome Biol. Evol.">
        <title>A New Gene Family Diagnostic for Intracellular Biomineralization of Amorphous Ca Carbonates by Cyanobacteria.</title>
        <authorList>
            <person name="Benzerara K."/>
            <person name="Duprat E."/>
            <person name="Bitard-Feildel T."/>
            <person name="Caumes G."/>
            <person name="Cassier-Chauvat C."/>
            <person name="Chauvat F."/>
            <person name="Dezi M."/>
            <person name="Diop S.I."/>
            <person name="Gaschignard G."/>
            <person name="Gorgen S."/>
            <person name="Gugger M."/>
            <person name="Lopez-Garcia P."/>
            <person name="Millet M."/>
            <person name="Skouri-Panet F."/>
            <person name="Moreira D."/>
            <person name="Callebaut I."/>
        </authorList>
    </citation>
    <scope>NUCLEOTIDE SEQUENCE</scope>
    <source>
        <strain evidence="4">G9</strain>
    </source>
</reference>
<evidence type="ECO:0000313" key="4">
    <source>
        <dbReference type="EMBL" id="MDG2989419.1"/>
    </source>
</evidence>
<name>A0ABT6EV47_9SYNE</name>
<accession>A0ABT6EV47</accession>
<dbReference type="Gene3D" id="1.10.357.40">
    <property type="entry name" value="YbiA-like"/>
    <property type="match status" value="1"/>
</dbReference>
<gene>
    <name evidence="4" type="ORF">L3556_00510</name>
</gene>
<dbReference type="SUPFAM" id="SSF143990">
    <property type="entry name" value="YbiA-like"/>
    <property type="match status" value="1"/>
</dbReference>
<comment type="caution">
    <text evidence="4">The sequence shown here is derived from an EMBL/GenBank/DDBJ whole genome shotgun (WGS) entry which is preliminary data.</text>
</comment>
<comment type="catalytic activity">
    <reaction evidence="1">
        <text>5-amino-6-(5-phospho-D-ribosylamino)uracil + H2O = 5,6-diaminouracil + D-ribose 5-phosphate</text>
        <dbReference type="Rhea" id="RHEA:55020"/>
        <dbReference type="ChEBI" id="CHEBI:15377"/>
        <dbReference type="ChEBI" id="CHEBI:46252"/>
        <dbReference type="ChEBI" id="CHEBI:58453"/>
        <dbReference type="ChEBI" id="CHEBI:78346"/>
    </reaction>
</comment>
<dbReference type="InterPro" id="IPR037238">
    <property type="entry name" value="YbiA-like_sf"/>
</dbReference>
<dbReference type="Proteomes" id="UP001154265">
    <property type="component" value="Unassembled WGS sequence"/>
</dbReference>
<dbReference type="RefSeq" id="WP_277865344.1">
    <property type="nucleotide sequence ID" value="NZ_JAKKUT010000001.1"/>
</dbReference>
<evidence type="ECO:0000259" key="3">
    <source>
        <dbReference type="Pfam" id="PF08719"/>
    </source>
</evidence>
<evidence type="ECO:0000256" key="2">
    <source>
        <dbReference type="ARBA" id="ARBA00000751"/>
    </source>
</evidence>
<dbReference type="Pfam" id="PF08719">
    <property type="entry name" value="NADAR"/>
    <property type="match status" value="1"/>
</dbReference>